<dbReference type="HOGENOM" id="CLU_039057_0_0_1"/>
<dbReference type="SUPFAM" id="SSF144232">
    <property type="entry name" value="HIT/MYND zinc finger-like"/>
    <property type="match status" value="1"/>
</dbReference>
<reference evidence="4 5" key="1">
    <citation type="journal article" date="2011" name="Science">
        <title>The ecoresponsive genome of Daphnia pulex.</title>
        <authorList>
            <person name="Colbourne J.K."/>
            <person name="Pfrender M.E."/>
            <person name="Gilbert D."/>
            <person name="Thomas W.K."/>
            <person name="Tucker A."/>
            <person name="Oakley T.H."/>
            <person name="Tokishita S."/>
            <person name="Aerts A."/>
            <person name="Arnold G.J."/>
            <person name="Basu M.K."/>
            <person name="Bauer D.J."/>
            <person name="Caceres C.E."/>
            <person name="Carmel L."/>
            <person name="Casola C."/>
            <person name="Choi J.H."/>
            <person name="Detter J.C."/>
            <person name="Dong Q."/>
            <person name="Dusheyko S."/>
            <person name="Eads B.D."/>
            <person name="Frohlich T."/>
            <person name="Geiler-Samerotte K.A."/>
            <person name="Gerlach D."/>
            <person name="Hatcher P."/>
            <person name="Jogdeo S."/>
            <person name="Krijgsveld J."/>
            <person name="Kriventseva E.V."/>
            <person name="Kultz D."/>
            <person name="Laforsch C."/>
            <person name="Lindquist E."/>
            <person name="Lopez J."/>
            <person name="Manak J.R."/>
            <person name="Muller J."/>
            <person name="Pangilinan J."/>
            <person name="Patwardhan R.P."/>
            <person name="Pitluck S."/>
            <person name="Pritham E.J."/>
            <person name="Rechtsteiner A."/>
            <person name="Rho M."/>
            <person name="Rogozin I.B."/>
            <person name="Sakarya O."/>
            <person name="Salamov A."/>
            <person name="Schaack S."/>
            <person name="Shapiro H."/>
            <person name="Shiga Y."/>
            <person name="Skalitzky C."/>
            <person name="Smith Z."/>
            <person name="Souvorov A."/>
            <person name="Sung W."/>
            <person name="Tang Z."/>
            <person name="Tsuchiya D."/>
            <person name="Tu H."/>
            <person name="Vos H."/>
            <person name="Wang M."/>
            <person name="Wolf Y.I."/>
            <person name="Yamagata H."/>
            <person name="Yamada T."/>
            <person name="Ye Y."/>
            <person name="Shaw J.R."/>
            <person name="Andrews J."/>
            <person name="Crease T.J."/>
            <person name="Tang H."/>
            <person name="Lucas S.M."/>
            <person name="Robertson H.M."/>
            <person name="Bork P."/>
            <person name="Koonin E.V."/>
            <person name="Zdobnov E.M."/>
            <person name="Grigoriev I.V."/>
            <person name="Lynch M."/>
            <person name="Boore J.L."/>
        </authorList>
    </citation>
    <scope>NUCLEOTIDE SEQUENCE [LARGE SCALE GENOMIC DNA]</scope>
</reference>
<dbReference type="Pfam" id="PF04438">
    <property type="entry name" value="zf-HIT"/>
    <property type="match status" value="1"/>
</dbReference>
<name>E9HWB7_DAPPU</name>
<dbReference type="PANTHER" id="PTHR15555">
    <property type="entry name" value="ZINC FINGER HIT DOMAIN CONTAINING PROTEIN 2 PROTEIN FON -RELATED"/>
    <property type="match status" value="1"/>
</dbReference>
<evidence type="ECO:0000313" key="5">
    <source>
        <dbReference type="Proteomes" id="UP000000305"/>
    </source>
</evidence>
<proteinExistence type="predicted"/>
<dbReference type="InParanoid" id="E9HWB7"/>
<keyword evidence="2" id="KW-0175">Coiled coil</keyword>
<keyword evidence="1" id="KW-0479">Metal-binding</keyword>
<dbReference type="eggNOG" id="KOG4317">
    <property type="taxonomic scope" value="Eukaryota"/>
</dbReference>
<dbReference type="Gene3D" id="3.30.60.190">
    <property type="match status" value="1"/>
</dbReference>
<keyword evidence="1" id="KW-0862">Zinc</keyword>
<dbReference type="PhylomeDB" id="E9HWB7"/>
<dbReference type="PANTHER" id="PTHR15555:SF0">
    <property type="entry name" value="ZINC FINGER HIT DOMAIN-CONTAINING PROTEIN 2"/>
    <property type="match status" value="1"/>
</dbReference>
<dbReference type="STRING" id="6669.E9HWB7"/>
<evidence type="ECO:0000313" key="4">
    <source>
        <dbReference type="EMBL" id="EFX63967.1"/>
    </source>
</evidence>
<dbReference type="OMA" id="LMPDYKP"/>
<dbReference type="CDD" id="cd23024">
    <property type="entry name" value="zf-HIT_ZNHIT2-3"/>
    <property type="match status" value="1"/>
</dbReference>
<protein>
    <recommendedName>
        <fullName evidence="3">HIT-type domain-containing protein</fullName>
    </recommendedName>
</protein>
<evidence type="ECO:0000256" key="1">
    <source>
        <dbReference type="PROSITE-ProRule" id="PRU00453"/>
    </source>
</evidence>
<sequence length="340" mass="39132">MNTNSESFVREMKTLILTDTVKKCGLCNEQKSKYTCPKCSVLYCSLTCYRSYGHAQCSENFFKELVLKELENHNQSQSLQEMKENMESLLRKNREMHENDLDSDDSEDDNQEDLLDRMENVDLNDSDIVWDRLNEEEKADFKKKISTGEIIEYLPNWDPWWIKTTKNLIEDLDIPQSSDIPPIKNGISLLSTMMKKKPNEAVVNGLANILYGYACISRLFMQDWTGNVNSIIEILLTVSEILCTNLFFNSAQEAVDHAYSSAFKLDGISHELSLLVKNDIVQILKQQKFVLASLSDITELLRSGIETNFVPKKRLLLAMKKVEFFLSFVNEYGVSTLRLI</sequence>
<dbReference type="InterPro" id="IPR007529">
    <property type="entry name" value="Znf_HIT"/>
</dbReference>
<dbReference type="OrthoDB" id="10005492at2759"/>
<keyword evidence="1" id="KW-0863">Zinc-finger</keyword>
<evidence type="ECO:0000256" key="2">
    <source>
        <dbReference type="SAM" id="Coils"/>
    </source>
</evidence>
<dbReference type="Proteomes" id="UP000000305">
    <property type="component" value="Unassembled WGS sequence"/>
</dbReference>
<dbReference type="EMBL" id="GL732911">
    <property type="protein sequence ID" value="EFX63967.1"/>
    <property type="molecule type" value="Genomic_DNA"/>
</dbReference>
<dbReference type="InterPro" id="IPR039646">
    <property type="entry name" value="ZNHIT2"/>
</dbReference>
<accession>E9HWB7</accession>
<dbReference type="GO" id="GO:0008270">
    <property type="term" value="F:zinc ion binding"/>
    <property type="evidence" value="ECO:0007669"/>
    <property type="project" value="UniProtKB-UniRule"/>
</dbReference>
<evidence type="ECO:0000259" key="3">
    <source>
        <dbReference type="PROSITE" id="PS51083"/>
    </source>
</evidence>
<dbReference type="KEGG" id="dpx:DAPPUDRAFT_305819"/>
<keyword evidence="5" id="KW-1185">Reference proteome</keyword>
<dbReference type="AlphaFoldDB" id="E9HWB7"/>
<feature type="domain" description="HIT-type" evidence="3">
    <location>
        <begin position="24"/>
        <end position="57"/>
    </location>
</feature>
<gene>
    <name evidence="4" type="ORF">DAPPUDRAFT_305819</name>
</gene>
<organism evidence="4 5">
    <name type="scientific">Daphnia pulex</name>
    <name type="common">Water flea</name>
    <dbReference type="NCBI Taxonomy" id="6669"/>
    <lineage>
        <taxon>Eukaryota</taxon>
        <taxon>Metazoa</taxon>
        <taxon>Ecdysozoa</taxon>
        <taxon>Arthropoda</taxon>
        <taxon>Crustacea</taxon>
        <taxon>Branchiopoda</taxon>
        <taxon>Diplostraca</taxon>
        <taxon>Cladocera</taxon>
        <taxon>Anomopoda</taxon>
        <taxon>Daphniidae</taxon>
        <taxon>Daphnia</taxon>
    </lineage>
</organism>
<dbReference type="PROSITE" id="PS51083">
    <property type="entry name" value="ZF_HIT"/>
    <property type="match status" value="1"/>
</dbReference>
<dbReference type="FunCoup" id="E9HWB7">
    <property type="interactions" value="268"/>
</dbReference>
<feature type="coiled-coil region" evidence="2">
    <location>
        <begin position="72"/>
        <end position="99"/>
    </location>
</feature>